<reference evidence="1 2" key="1">
    <citation type="submission" date="2011-08" db="EMBL/GenBank/DDBJ databases">
        <title>The Genome Sequence of Plasmodium vivax Brazil I.</title>
        <authorList>
            <consortium name="The Broad Institute Genome Sequencing Platform"/>
            <consortium name="The Broad Institute Genome Sequencing Center for Infectious Disease"/>
            <person name="Neafsey D."/>
            <person name="Carlton J."/>
            <person name="Barnwell J."/>
            <person name="Collins W."/>
            <person name="Escalante A."/>
            <person name="Mullikin J."/>
            <person name="Saul A."/>
            <person name="Guigo R."/>
            <person name="Camara F."/>
            <person name="Young S.K."/>
            <person name="Zeng Q."/>
            <person name="Gargeya S."/>
            <person name="Fitzgerald M."/>
            <person name="Haas B."/>
            <person name="Abouelleil A."/>
            <person name="Alvarado L."/>
            <person name="Arachchi H.M."/>
            <person name="Berlin A."/>
            <person name="Brown A."/>
            <person name="Chapman S.B."/>
            <person name="Chen Z."/>
            <person name="Dunbar C."/>
            <person name="Freedman E."/>
            <person name="Gearin G."/>
            <person name="Gellesch M."/>
            <person name="Goldberg J."/>
            <person name="Griggs A."/>
            <person name="Gujja S."/>
            <person name="Heiman D."/>
            <person name="Howarth C."/>
            <person name="Larson L."/>
            <person name="Lui A."/>
            <person name="MacDonald P.J.P."/>
            <person name="Montmayeur A."/>
            <person name="Murphy C."/>
            <person name="Neiman D."/>
            <person name="Pearson M."/>
            <person name="Priest M."/>
            <person name="Roberts A."/>
            <person name="Saif S."/>
            <person name="Shea T."/>
            <person name="Shenoy N."/>
            <person name="Sisk P."/>
            <person name="Stolte C."/>
            <person name="Sykes S."/>
            <person name="Wortman J."/>
            <person name="Nusbaum C."/>
            <person name="Birren B."/>
        </authorList>
    </citation>
    <scope>NUCLEOTIDE SEQUENCE [LARGE SCALE GENOMIC DNA]</scope>
    <source>
        <strain evidence="1 2">Brazil I</strain>
    </source>
</reference>
<organism evidence="1 2">
    <name type="scientific">Plasmodium vivax (strain Brazil I)</name>
    <dbReference type="NCBI Taxonomy" id="1033975"/>
    <lineage>
        <taxon>Eukaryota</taxon>
        <taxon>Sar</taxon>
        <taxon>Alveolata</taxon>
        <taxon>Apicomplexa</taxon>
        <taxon>Aconoidasida</taxon>
        <taxon>Haemosporida</taxon>
        <taxon>Plasmodiidae</taxon>
        <taxon>Plasmodium</taxon>
        <taxon>Plasmodium (Plasmodium)</taxon>
    </lineage>
</organism>
<dbReference type="Proteomes" id="UP000053327">
    <property type="component" value="Unassembled WGS sequence"/>
</dbReference>
<name>A0A0J9SSP7_PLAV1</name>
<evidence type="ECO:0008006" key="3">
    <source>
        <dbReference type="Google" id="ProtNLM"/>
    </source>
</evidence>
<protein>
    <recommendedName>
        <fullName evidence="3">VIR protein</fullName>
    </recommendedName>
</protein>
<dbReference type="EMBL" id="KQ234828">
    <property type="protein sequence ID" value="KMZ85851.1"/>
    <property type="molecule type" value="Genomic_DNA"/>
</dbReference>
<gene>
    <name evidence="1" type="ORF">PVBG_03316</name>
</gene>
<dbReference type="AlphaFoldDB" id="A0A0J9SSP7"/>
<sequence length="230" mass="27276">MFKLVYDLSEDYETYRLHFIKSNPTCDKDFDEAIKSYKFLYKDLRKKCTIERTYYYDQYCDVFNEYFTEDKNDKIFSWSCQLRETEEQVQRLEKGHREDVVKEHIRERPAVGRLQVQGNRIETAQNSRTIVSYLNKDVFDEVVISSASEESSRSTTTKSITSAVSAAGVLVPPFLIYNYAPARSWINKLLRMNKGTNRNPYANQELIADFPQPEDFYSERNRYNIMYNPE</sequence>
<evidence type="ECO:0000313" key="1">
    <source>
        <dbReference type="EMBL" id="KMZ85851.1"/>
    </source>
</evidence>
<dbReference type="Pfam" id="PF05795">
    <property type="entry name" value="Plasmodium_Vir"/>
    <property type="match status" value="1"/>
</dbReference>
<dbReference type="InterPro" id="IPR008780">
    <property type="entry name" value="Plasmodium_Vir"/>
</dbReference>
<accession>A0A0J9SSP7</accession>
<proteinExistence type="predicted"/>
<evidence type="ECO:0000313" key="2">
    <source>
        <dbReference type="Proteomes" id="UP000053327"/>
    </source>
</evidence>
<dbReference type="OrthoDB" id="10376869at2759"/>